<reference evidence="3 4" key="2">
    <citation type="submission" date="2018-11" db="EMBL/GenBank/DDBJ databases">
        <authorList>
            <consortium name="Pathogen Informatics"/>
        </authorList>
    </citation>
    <scope>NUCLEOTIDE SEQUENCE [LARGE SCALE GENOMIC DNA]</scope>
</reference>
<keyword evidence="4" id="KW-1185">Reference proteome</keyword>
<feature type="transmembrane region" description="Helical" evidence="2">
    <location>
        <begin position="84"/>
        <end position="109"/>
    </location>
</feature>
<gene>
    <name evidence="3" type="ORF">HNAJ_LOCUS2665</name>
</gene>
<reference evidence="5" key="1">
    <citation type="submission" date="2017-02" db="UniProtKB">
        <authorList>
            <consortium name="WormBaseParasite"/>
        </authorList>
    </citation>
    <scope>IDENTIFICATION</scope>
</reference>
<accession>A0A0R3T6H8</accession>
<evidence type="ECO:0000313" key="5">
    <source>
        <dbReference type="WBParaSite" id="HNAJ_0000266601-mRNA-1"/>
    </source>
</evidence>
<name>A0A0R3T6H8_RODNA</name>
<organism evidence="5">
    <name type="scientific">Rodentolepis nana</name>
    <name type="common">Dwarf tapeworm</name>
    <name type="synonym">Hymenolepis nana</name>
    <dbReference type="NCBI Taxonomy" id="102285"/>
    <lineage>
        <taxon>Eukaryota</taxon>
        <taxon>Metazoa</taxon>
        <taxon>Spiralia</taxon>
        <taxon>Lophotrochozoa</taxon>
        <taxon>Platyhelminthes</taxon>
        <taxon>Cestoda</taxon>
        <taxon>Eucestoda</taxon>
        <taxon>Cyclophyllidea</taxon>
        <taxon>Hymenolepididae</taxon>
        <taxon>Rodentolepis</taxon>
    </lineage>
</organism>
<evidence type="ECO:0000313" key="3">
    <source>
        <dbReference type="EMBL" id="VDN98524.1"/>
    </source>
</evidence>
<dbReference type="OrthoDB" id="6243274at2759"/>
<keyword evidence="2" id="KW-1133">Transmembrane helix</keyword>
<evidence type="ECO:0000313" key="4">
    <source>
        <dbReference type="Proteomes" id="UP000278807"/>
    </source>
</evidence>
<keyword evidence="2" id="KW-0472">Membrane</keyword>
<dbReference type="EMBL" id="UZAE01001357">
    <property type="protein sequence ID" value="VDN98524.1"/>
    <property type="molecule type" value="Genomic_DNA"/>
</dbReference>
<dbReference type="Proteomes" id="UP000278807">
    <property type="component" value="Unassembled WGS sequence"/>
</dbReference>
<evidence type="ECO:0000256" key="2">
    <source>
        <dbReference type="SAM" id="Phobius"/>
    </source>
</evidence>
<dbReference type="AlphaFoldDB" id="A0A0R3T6H8"/>
<dbReference type="STRING" id="102285.A0A0R3T6H8"/>
<protein>
    <submittedName>
        <fullName evidence="5">Ion_trans_2 domain-containing protein</fullName>
    </submittedName>
</protein>
<proteinExistence type="predicted"/>
<sequence length="222" mass="24897">MDQPPNDDSSPKLLHVIKKRSGNANQDLPALPEDREFEPGQNADTSMMTGSDRSHQSLDTSMNQKKSCFTVLRPPRCLRHALNWLYRTTGGVVTYIAFFLLIYMLLWIFTDKEALPPSCYDYTGVIESDREDGKVAVCFGGKTLSITLFYAFAFAVGEAIEFIKIPGLAGESPIASAQFRLGFGTSLPRCVVLRLLVIMCKLSSCKFYCRENAIRWFIDQGQ</sequence>
<keyword evidence="2" id="KW-0812">Transmembrane</keyword>
<feature type="region of interest" description="Disordered" evidence="1">
    <location>
        <begin position="21"/>
        <end position="58"/>
    </location>
</feature>
<feature type="compositionally biased region" description="Polar residues" evidence="1">
    <location>
        <begin position="42"/>
        <end position="58"/>
    </location>
</feature>
<evidence type="ECO:0000256" key="1">
    <source>
        <dbReference type="SAM" id="MobiDB-lite"/>
    </source>
</evidence>
<dbReference type="WBParaSite" id="HNAJ_0000266601-mRNA-1">
    <property type="protein sequence ID" value="HNAJ_0000266601-mRNA-1"/>
    <property type="gene ID" value="HNAJ_0000266601"/>
</dbReference>